<feature type="chain" id="PRO_5041685549" evidence="2">
    <location>
        <begin position="24"/>
        <end position="120"/>
    </location>
</feature>
<proteinExistence type="predicted"/>
<evidence type="ECO:0000313" key="3">
    <source>
        <dbReference type="EMBL" id="KAK2872237.1"/>
    </source>
</evidence>
<evidence type="ECO:0000313" key="4">
    <source>
        <dbReference type="Proteomes" id="UP001187343"/>
    </source>
</evidence>
<keyword evidence="1" id="KW-1133">Transmembrane helix</keyword>
<dbReference type="EMBL" id="JAUYZG010000022">
    <property type="protein sequence ID" value="KAK2872237.1"/>
    <property type="molecule type" value="Genomic_DNA"/>
</dbReference>
<protein>
    <submittedName>
        <fullName evidence="3">Uncharacterized protein</fullName>
    </submittedName>
</protein>
<dbReference type="AlphaFoldDB" id="A0AA88TBW3"/>
<keyword evidence="2" id="KW-0732">Signal</keyword>
<keyword evidence="1" id="KW-0812">Transmembrane</keyword>
<gene>
    <name evidence="3" type="ORF">Q8A67_022134</name>
</gene>
<sequence>MNRIKTSMVLLLISFAALNQTTAEYERKAQKRRYDVASLPKKNKELTKLSSLKGRQEQNLDKLPKDFAVLFEGTFSLEMSLYCILLLYAIFQLHCCERICMWGKQKPWPSYVELEMVEME</sequence>
<evidence type="ECO:0000256" key="1">
    <source>
        <dbReference type="SAM" id="Phobius"/>
    </source>
</evidence>
<evidence type="ECO:0000256" key="2">
    <source>
        <dbReference type="SAM" id="SignalP"/>
    </source>
</evidence>
<dbReference type="Proteomes" id="UP001187343">
    <property type="component" value="Unassembled WGS sequence"/>
</dbReference>
<feature type="transmembrane region" description="Helical" evidence="1">
    <location>
        <begin position="67"/>
        <end position="91"/>
    </location>
</feature>
<organism evidence="3 4">
    <name type="scientific">Cirrhinus molitorella</name>
    <name type="common">mud carp</name>
    <dbReference type="NCBI Taxonomy" id="172907"/>
    <lineage>
        <taxon>Eukaryota</taxon>
        <taxon>Metazoa</taxon>
        <taxon>Chordata</taxon>
        <taxon>Craniata</taxon>
        <taxon>Vertebrata</taxon>
        <taxon>Euteleostomi</taxon>
        <taxon>Actinopterygii</taxon>
        <taxon>Neopterygii</taxon>
        <taxon>Teleostei</taxon>
        <taxon>Ostariophysi</taxon>
        <taxon>Cypriniformes</taxon>
        <taxon>Cyprinidae</taxon>
        <taxon>Labeoninae</taxon>
        <taxon>Labeonini</taxon>
        <taxon>Cirrhinus</taxon>
    </lineage>
</organism>
<accession>A0AA88TBW3</accession>
<keyword evidence="1" id="KW-0472">Membrane</keyword>
<reference evidence="3" key="1">
    <citation type="submission" date="2023-08" db="EMBL/GenBank/DDBJ databases">
        <title>Chromosome-level Genome Assembly of mud carp (Cirrhinus molitorella).</title>
        <authorList>
            <person name="Liu H."/>
        </authorList>
    </citation>
    <scope>NUCLEOTIDE SEQUENCE</scope>
    <source>
        <strain evidence="3">Prfri</strain>
        <tissue evidence="3">Muscle</tissue>
    </source>
</reference>
<feature type="signal peptide" evidence="2">
    <location>
        <begin position="1"/>
        <end position="23"/>
    </location>
</feature>
<comment type="caution">
    <text evidence="3">The sequence shown here is derived from an EMBL/GenBank/DDBJ whole genome shotgun (WGS) entry which is preliminary data.</text>
</comment>
<keyword evidence="4" id="KW-1185">Reference proteome</keyword>
<name>A0AA88TBW3_9TELE</name>